<accession>A0A137PBZ9</accession>
<proteinExistence type="predicted"/>
<keyword evidence="2" id="KW-1185">Reference proteome</keyword>
<dbReference type="EMBL" id="KQ964451">
    <property type="protein sequence ID" value="KXN72516.1"/>
    <property type="molecule type" value="Genomic_DNA"/>
</dbReference>
<name>A0A137PBZ9_CONC2</name>
<evidence type="ECO:0000313" key="2">
    <source>
        <dbReference type="Proteomes" id="UP000070444"/>
    </source>
</evidence>
<organism evidence="1 2">
    <name type="scientific">Conidiobolus coronatus (strain ATCC 28846 / CBS 209.66 / NRRL 28638)</name>
    <name type="common">Delacroixia coronata</name>
    <dbReference type="NCBI Taxonomy" id="796925"/>
    <lineage>
        <taxon>Eukaryota</taxon>
        <taxon>Fungi</taxon>
        <taxon>Fungi incertae sedis</taxon>
        <taxon>Zoopagomycota</taxon>
        <taxon>Entomophthoromycotina</taxon>
        <taxon>Entomophthoromycetes</taxon>
        <taxon>Entomophthorales</taxon>
        <taxon>Ancylistaceae</taxon>
        <taxon>Conidiobolus</taxon>
    </lineage>
</organism>
<sequence length="232" mass="26104">MTSILLKPSFDSSIMSPPSLYGSSYAINSVNSDIYQPSFNTNITHKDIPVSEFELSKMFGANPLLEKPLYCQIPIPKKRPQLRACPTFSARKSVQPAAISEKPAPRQRTSRWWEPLTSFGWITSLSQQANQICNTSMAYGTTQPSAKSYSANSIKSLKKIKAKYGIVAPMPGKSKDDRYVIDLKNPEDRQLAIEAILYDFKQRNPNFVINDNVDFDDEFIAEFLVEHDIAVV</sequence>
<reference evidence="1 2" key="1">
    <citation type="journal article" date="2015" name="Genome Biol. Evol.">
        <title>Phylogenomic analyses indicate that early fungi evolved digesting cell walls of algal ancestors of land plants.</title>
        <authorList>
            <person name="Chang Y."/>
            <person name="Wang S."/>
            <person name="Sekimoto S."/>
            <person name="Aerts A.L."/>
            <person name="Choi C."/>
            <person name="Clum A."/>
            <person name="LaButti K.M."/>
            <person name="Lindquist E.A."/>
            <person name="Yee Ngan C."/>
            <person name="Ohm R.A."/>
            <person name="Salamov A.A."/>
            <person name="Grigoriev I.V."/>
            <person name="Spatafora J.W."/>
            <person name="Berbee M.L."/>
        </authorList>
    </citation>
    <scope>NUCLEOTIDE SEQUENCE [LARGE SCALE GENOMIC DNA]</scope>
    <source>
        <strain evidence="1 2">NRRL 28638</strain>
    </source>
</reference>
<dbReference type="AlphaFoldDB" id="A0A137PBZ9"/>
<dbReference type="Proteomes" id="UP000070444">
    <property type="component" value="Unassembled WGS sequence"/>
</dbReference>
<evidence type="ECO:0000313" key="1">
    <source>
        <dbReference type="EMBL" id="KXN72516.1"/>
    </source>
</evidence>
<protein>
    <submittedName>
        <fullName evidence="1">Uncharacterized protein</fullName>
    </submittedName>
</protein>
<gene>
    <name evidence="1" type="ORF">CONCODRAFT_4614</name>
</gene>